<keyword evidence="2" id="KW-1185">Reference proteome</keyword>
<evidence type="ECO:0000313" key="1">
    <source>
        <dbReference type="EMBL" id="KAK4412477.1"/>
    </source>
</evidence>
<accession>A0AAE1XIB5</accession>
<proteinExistence type="predicted"/>
<reference evidence="1" key="2">
    <citation type="journal article" date="2024" name="Plant">
        <title>Genomic evolution and insights into agronomic trait innovations of Sesamum species.</title>
        <authorList>
            <person name="Miao H."/>
            <person name="Wang L."/>
            <person name="Qu L."/>
            <person name="Liu H."/>
            <person name="Sun Y."/>
            <person name="Le M."/>
            <person name="Wang Q."/>
            <person name="Wei S."/>
            <person name="Zheng Y."/>
            <person name="Lin W."/>
            <person name="Duan Y."/>
            <person name="Cao H."/>
            <person name="Xiong S."/>
            <person name="Wang X."/>
            <person name="Wei L."/>
            <person name="Li C."/>
            <person name="Ma Q."/>
            <person name="Ju M."/>
            <person name="Zhao R."/>
            <person name="Li G."/>
            <person name="Mu C."/>
            <person name="Tian Q."/>
            <person name="Mei H."/>
            <person name="Zhang T."/>
            <person name="Gao T."/>
            <person name="Zhang H."/>
        </authorList>
    </citation>
    <scope>NUCLEOTIDE SEQUENCE</scope>
    <source>
        <strain evidence="1">3651</strain>
    </source>
</reference>
<protein>
    <submittedName>
        <fullName evidence="1">Uncharacterized protein</fullName>
    </submittedName>
</protein>
<dbReference type="Proteomes" id="UP001293254">
    <property type="component" value="Unassembled WGS sequence"/>
</dbReference>
<dbReference type="EMBL" id="JACGWO010000013">
    <property type="protein sequence ID" value="KAK4412477.1"/>
    <property type="molecule type" value="Genomic_DNA"/>
</dbReference>
<sequence>MGHLKFLGLIDGRSMEPRPSSSYLTCTVFARKSSYCFRPLVIVRCSNGGADTESPTITDSNLVAKPSLSMSSHLATDAHPEGCSELCGKLWGWIRPRLFER</sequence>
<evidence type="ECO:0000313" key="2">
    <source>
        <dbReference type="Proteomes" id="UP001293254"/>
    </source>
</evidence>
<dbReference type="AlphaFoldDB" id="A0AAE1XIB5"/>
<reference evidence="1" key="1">
    <citation type="submission" date="2020-06" db="EMBL/GenBank/DDBJ databases">
        <authorList>
            <person name="Li T."/>
            <person name="Hu X."/>
            <person name="Zhang T."/>
            <person name="Song X."/>
            <person name="Zhang H."/>
            <person name="Dai N."/>
            <person name="Sheng W."/>
            <person name="Hou X."/>
            <person name="Wei L."/>
        </authorList>
    </citation>
    <scope>NUCLEOTIDE SEQUENCE</scope>
    <source>
        <strain evidence="1">3651</strain>
        <tissue evidence="1">Leaf</tissue>
    </source>
</reference>
<gene>
    <name evidence="1" type="ORF">Salat_2894800</name>
</gene>
<comment type="caution">
    <text evidence="1">The sequence shown here is derived from an EMBL/GenBank/DDBJ whole genome shotgun (WGS) entry which is preliminary data.</text>
</comment>
<name>A0AAE1XIB5_9LAMI</name>
<organism evidence="1 2">
    <name type="scientific">Sesamum alatum</name>
    <dbReference type="NCBI Taxonomy" id="300844"/>
    <lineage>
        <taxon>Eukaryota</taxon>
        <taxon>Viridiplantae</taxon>
        <taxon>Streptophyta</taxon>
        <taxon>Embryophyta</taxon>
        <taxon>Tracheophyta</taxon>
        <taxon>Spermatophyta</taxon>
        <taxon>Magnoliopsida</taxon>
        <taxon>eudicotyledons</taxon>
        <taxon>Gunneridae</taxon>
        <taxon>Pentapetalae</taxon>
        <taxon>asterids</taxon>
        <taxon>lamiids</taxon>
        <taxon>Lamiales</taxon>
        <taxon>Pedaliaceae</taxon>
        <taxon>Sesamum</taxon>
    </lineage>
</organism>